<keyword evidence="3" id="KW-1185">Reference proteome</keyword>
<evidence type="ECO:0000313" key="3">
    <source>
        <dbReference type="Proteomes" id="UP000620124"/>
    </source>
</evidence>
<reference evidence="2" key="1">
    <citation type="submission" date="2020-05" db="EMBL/GenBank/DDBJ databases">
        <title>Mycena genomes resolve the evolution of fungal bioluminescence.</title>
        <authorList>
            <person name="Tsai I.J."/>
        </authorList>
    </citation>
    <scope>NUCLEOTIDE SEQUENCE</scope>
    <source>
        <strain evidence="2">CCC161011</strain>
    </source>
</reference>
<dbReference type="EMBL" id="JACAZI010000020">
    <property type="protein sequence ID" value="KAF7339224.1"/>
    <property type="molecule type" value="Genomic_DNA"/>
</dbReference>
<proteinExistence type="predicted"/>
<feature type="region of interest" description="Disordered" evidence="1">
    <location>
        <begin position="201"/>
        <end position="228"/>
    </location>
</feature>
<dbReference type="OrthoDB" id="3239894at2759"/>
<comment type="caution">
    <text evidence="2">The sequence shown here is derived from an EMBL/GenBank/DDBJ whole genome shotgun (WGS) entry which is preliminary data.</text>
</comment>
<evidence type="ECO:0000313" key="2">
    <source>
        <dbReference type="EMBL" id="KAF7339224.1"/>
    </source>
</evidence>
<protein>
    <submittedName>
        <fullName evidence="2">Alcohol dehydrogenase</fullName>
    </submittedName>
</protein>
<gene>
    <name evidence="2" type="ORF">MVEN_01999900</name>
</gene>
<dbReference type="Proteomes" id="UP000620124">
    <property type="component" value="Unassembled WGS sequence"/>
</dbReference>
<dbReference type="PANTHER" id="PTHR46579:SF1">
    <property type="entry name" value="F5_8 TYPE C DOMAIN-CONTAINING PROTEIN"/>
    <property type="match status" value="1"/>
</dbReference>
<accession>A0A8H6XEH0</accession>
<organism evidence="2 3">
    <name type="scientific">Mycena venus</name>
    <dbReference type="NCBI Taxonomy" id="2733690"/>
    <lineage>
        <taxon>Eukaryota</taxon>
        <taxon>Fungi</taxon>
        <taxon>Dikarya</taxon>
        <taxon>Basidiomycota</taxon>
        <taxon>Agaricomycotina</taxon>
        <taxon>Agaricomycetes</taxon>
        <taxon>Agaricomycetidae</taxon>
        <taxon>Agaricales</taxon>
        <taxon>Marasmiineae</taxon>
        <taxon>Mycenaceae</taxon>
        <taxon>Mycena</taxon>
    </lineage>
</organism>
<evidence type="ECO:0000256" key="1">
    <source>
        <dbReference type="SAM" id="MobiDB-lite"/>
    </source>
</evidence>
<dbReference type="AlphaFoldDB" id="A0A8H6XEH0"/>
<dbReference type="PANTHER" id="PTHR46579">
    <property type="entry name" value="F5/8 TYPE C DOMAIN-CONTAINING PROTEIN-RELATED"/>
    <property type="match status" value="1"/>
</dbReference>
<name>A0A8H6XEH0_9AGAR</name>
<sequence length="612" mass="69687">MCKVGGFSDHRATNFPCTRCKISHKDIQTPAGMKVDAFPRRDNQEHRTKAAEYSKISEDDKKARDAFASLYGSRYFELSRLTYFDPIRQIIIDPMHCIFLGLVKTNWLDAWIRDPAALRKRTEKTPREIDQIHEYLKSMEMPSWVARLPSQVGYASGGNLTSDEWKGMLLVFCPLILPHIWAEWYPVAVADHEKSLKSWNKKENARKKRIKNGNATATDRKGETAPPKPIRMFENDPDLFLKLAACCKILLAGTIDIKSLPRAQQLLEEYLAGFLENHPTLVKPNFHFITHIFQIIRDFGPVYGFWTFLFERLNKLLKSYDTNNHADGELEVTFFREFHRDANLREVLERLAKKEGTDGLTPEEQCAAESARMILATDGDERGTVASLAREIEELSADLGIRFSLGLAVLKELPAPFQQDLLEYYNTTYPDISIVSRAADIGSSPNHHFLHGSAQVHSHIILDGRRITSSTSLTDASSSIIQLDADGTRYVGQIYNIITHRQPGIKQPQHLLDIRWMRRLTDFDMSPWEPYPELEIFSWEHGQFLRRGDPGPPRIVPVSAILSQACRLTINHKKQILHDDSDSDEDEGGESSDGPTCKIWFTAGLTRDVVVV</sequence>